<dbReference type="AlphaFoldDB" id="A0A4Y2B5W9"/>
<accession>A0A4Y2B5W9</accession>
<comment type="caution">
    <text evidence="1">The sequence shown here is derived from an EMBL/GenBank/DDBJ whole genome shotgun (WGS) entry which is preliminary data.</text>
</comment>
<keyword evidence="2" id="KW-1185">Reference proteome</keyword>
<protein>
    <submittedName>
        <fullName evidence="1">Uncharacterized protein</fullName>
    </submittedName>
</protein>
<reference evidence="1 2" key="1">
    <citation type="journal article" date="2019" name="Sci. Rep.">
        <title>Orb-weaving spider Araneus ventricosus genome elucidates the spidroin gene catalogue.</title>
        <authorList>
            <person name="Kono N."/>
            <person name="Nakamura H."/>
            <person name="Ohtoshi R."/>
            <person name="Moran D.A.P."/>
            <person name="Shinohara A."/>
            <person name="Yoshida Y."/>
            <person name="Fujiwara M."/>
            <person name="Mori M."/>
            <person name="Tomita M."/>
            <person name="Arakawa K."/>
        </authorList>
    </citation>
    <scope>NUCLEOTIDE SEQUENCE [LARGE SCALE GENOMIC DNA]</scope>
</reference>
<evidence type="ECO:0000313" key="1">
    <source>
        <dbReference type="EMBL" id="GBL87600.1"/>
    </source>
</evidence>
<sequence length="177" mass="20266">MRDIKNQFIIIFVISVISCYSFKGWDSKPPKVISPLSKSTMSVLNCLWEALKQEVTVINQIIQTSKSLENAQAVLWTVICRTYKCAIYTELPIRGCKYVFRPTHAERNTRIVTIRHIFTVHLGRRTPRGFTPQLFNIPQHSLLKNMILCKNERSQQSTGKVKGIDSAADWPGCQLAR</sequence>
<organism evidence="1 2">
    <name type="scientific">Araneus ventricosus</name>
    <name type="common">Orbweaver spider</name>
    <name type="synonym">Epeira ventricosa</name>
    <dbReference type="NCBI Taxonomy" id="182803"/>
    <lineage>
        <taxon>Eukaryota</taxon>
        <taxon>Metazoa</taxon>
        <taxon>Ecdysozoa</taxon>
        <taxon>Arthropoda</taxon>
        <taxon>Chelicerata</taxon>
        <taxon>Arachnida</taxon>
        <taxon>Araneae</taxon>
        <taxon>Araneomorphae</taxon>
        <taxon>Entelegynae</taxon>
        <taxon>Araneoidea</taxon>
        <taxon>Araneidae</taxon>
        <taxon>Araneus</taxon>
    </lineage>
</organism>
<dbReference type="EMBL" id="BGPR01000054">
    <property type="protein sequence ID" value="GBL87600.1"/>
    <property type="molecule type" value="Genomic_DNA"/>
</dbReference>
<dbReference type="PROSITE" id="PS51257">
    <property type="entry name" value="PROKAR_LIPOPROTEIN"/>
    <property type="match status" value="1"/>
</dbReference>
<proteinExistence type="predicted"/>
<dbReference type="Proteomes" id="UP000499080">
    <property type="component" value="Unassembled WGS sequence"/>
</dbReference>
<name>A0A4Y2B5W9_ARAVE</name>
<gene>
    <name evidence="1" type="ORF">AVEN_165202_1</name>
</gene>
<evidence type="ECO:0000313" key="2">
    <source>
        <dbReference type="Proteomes" id="UP000499080"/>
    </source>
</evidence>